<accession>A0A6N3DZG2</accession>
<dbReference type="RefSeq" id="WP_021981056.1">
    <property type="nucleotide sequence ID" value="NZ_CACRUT010000015.1"/>
</dbReference>
<gene>
    <name evidence="1" type="ORF">PCLFYP37_02556</name>
</gene>
<evidence type="ECO:0000313" key="1">
    <source>
        <dbReference type="EMBL" id="VYU33782.1"/>
    </source>
</evidence>
<organism evidence="1">
    <name type="scientific">Paraprevotella clara</name>
    <dbReference type="NCBI Taxonomy" id="454154"/>
    <lineage>
        <taxon>Bacteria</taxon>
        <taxon>Pseudomonadati</taxon>
        <taxon>Bacteroidota</taxon>
        <taxon>Bacteroidia</taxon>
        <taxon>Bacteroidales</taxon>
        <taxon>Prevotellaceae</taxon>
        <taxon>Paraprevotella</taxon>
    </lineage>
</organism>
<protein>
    <submittedName>
        <fullName evidence="1">Uncharacterized protein</fullName>
    </submittedName>
</protein>
<dbReference type="AlphaFoldDB" id="A0A6N3DZG2"/>
<sequence length="112" mass="12980">MDSLEQELLQDAEDDARTVEFIKNYLPQEVKDKFTDEELYYFLDVIVEYYANSGILDAAPDKDGYIEIDQDKIVDYVISQARKDKMGDFAAEDILWVVQGELEYGESFGEED</sequence>
<reference evidence="1" key="1">
    <citation type="submission" date="2019-11" db="EMBL/GenBank/DDBJ databases">
        <authorList>
            <person name="Feng L."/>
        </authorList>
    </citation>
    <scope>NUCLEOTIDE SEQUENCE</scope>
    <source>
        <strain evidence="1">PclaraLFYP37</strain>
    </source>
</reference>
<name>A0A6N3DZG2_9BACT</name>
<proteinExistence type="predicted"/>
<dbReference type="EMBL" id="CACRUT010000015">
    <property type="protein sequence ID" value="VYU33782.1"/>
    <property type="molecule type" value="Genomic_DNA"/>
</dbReference>